<protein>
    <recommendedName>
        <fullName evidence="11">NADH-quinone oxidoreductase subunit K</fullName>
        <ecNumber evidence="11">7.1.1.-</ecNumber>
    </recommendedName>
    <alternativeName>
        <fullName evidence="11">NADH dehydrogenase I subunit K</fullName>
    </alternativeName>
    <alternativeName>
        <fullName evidence="11">NDH-1 subunit K</fullName>
    </alternativeName>
</protein>
<sequence>MISLYKSLWVSLTLFLLGFCSLIIRRNLFFILISLEIIINSIAFFWVIVGEYWRTLDGQIMYIVIITVAAAEASIALIILFNISQYYKTLNLDKLSEKHK</sequence>
<dbReference type="InterPro" id="IPR001133">
    <property type="entry name" value="NADH_UbQ_OxRdtase_chain4L/K"/>
</dbReference>
<dbReference type="PANTHER" id="PTHR11434">
    <property type="entry name" value="NADH-UBIQUINONE OXIDOREDUCTASE SUBUNIT ND4L"/>
    <property type="match status" value="1"/>
</dbReference>
<feature type="transmembrane region" description="Helical" evidence="11">
    <location>
        <begin position="60"/>
        <end position="81"/>
    </location>
</feature>
<feature type="transmembrane region" description="Helical" evidence="11">
    <location>
        <begin position="29"/>
        <end position="48"/>
    </location>
</feature>
<keyword evidence="7 11" id="KW-1278">Translocase</keyword>
<comment type="catalytic activity">
    <reaction evidence="11">
        <text>a quinone + NADH + 5 H(+)(in) = a quinol + NAD(+) + 4 H(+)(out)</text>
        <dbReference type="Rhea" id="RHEA:57888"/>
        <dbReference type="ChEBI" id="CHEBI:15378"/>
        <dbReference type="ChEBI" id="CHEBI:24646"/>
        <dbReference type="ChEBI" id="CHEBI:57540"/>
        <dbReference type="ChEBI" id="CHEBI:57945"/>
        <dbReference type="ChEBI" id="CHEBI:132124"/>
    </reaction>
</comment>
<evidence type="ECO:0000256" key="1">
    <source>
        <dbReference type="ARBA" id="ARBA00004141"/>
    </source>
</evidence>
<comment type="function">
    <text evidence="11">NDH-1 shuttles electrons from NADH, via FMN and iron-sulfur (Fe-S) centers, to quinones in the respiratory chain. The immediate electron acceptor for the enzyme in this species is believed to be ubiquinone. Couples the redox reaction to proton translocation (for every two electrons transferred, four hydrogen ions are translocated across the cytoplasmic membrane), and thus conserves the redox energy in a proton gradient.</text>
</comment>
<reference evidence="13" key="1">
    <citation type="submission" date="2015-10" db="EMBL/GenBank/DDBJ databases">
        <authorList>
            <person name="Manzano-Marin A."/>
            <person name="Manzano-Marin A."/>
        </authorList>
    </citation>
    <scope>NUCLEOTIDE SEQUENCE [LARGE SCALE GENOMIC DNA]</scope>
    <source>
        <strain evidence="13">BTs</strain>
    </source>
</reference>
<comment type="similarity">
    <text evidence="2 11">Belongs to the complex I subunit 4L family.</text>
</comment>
<dbReference type="EC" id="7.1.1.-" evidence="11"/>
<evidence type="ECO:0000256" key="11">
    <source>
        <dbReference type="HAMAP-Rule" id="MF_01456"/>
    </source>
</evidence>
<dbReference type="GO" id="GO:0030964">
    <property type="term" value="C:NADH dehydrogenase complex"/>
    <property type="evidence" value="ECO:0007669"/>
    <property type="project" value="TreeGrafter"/>
</dbReference>
<evidence type="ECO:0000256" key="9">
    <source>
        <dbReference type="ARBA" id="ARBA00023075"/>
    </source>
</evidence>
<dbReference type="NCBIfam" id="NF004320">
    <property type="entry name" value="PRK05715.1-2"/>
    <property type="match status" value="1"/>
</dbReference>
<evidence type="ECO:0000256" key="5">
    <source>
        <dbReference type="ARBA" id="ARBA00022692"/>
    </source>
</evidence>
<keyword evidence="8 11" id="KW-1133">Transmembrane helix</keyword>
<keyword evidence="3 11" id="KW-0813">Transport</keyword>
<keyword evidence="10 11" id="KW-0472">Membrane</keyword>
<dbReference type="GO" id="GO:0005886">
    <property type="term" value="C:plasma membrane"/>
    <property type="evidence" value="ECO:0007669"/>
    <property type="project" value="UniProtKB-SubCell"/>
</dbReference>
<keyword evidence="13" id="KW-1185">Reference proteome</keyword>
<dbReference type="PATRIC" id="fig|98804.3.peg.107"/>
<dbReference type="AlphaFoldDB" id="A0A160SVU5"/>
<keyword evidence="6 11" id="KW-0874">Quinone</keyword>
<feature type="transmembrane region" description="Helical" evidence="11">
    <location>
        <begin position="6"/>
        <end position="24"/>
    </location>
</feature>
<dbReference type="STRING" id="98804.BTSPAZIEG_0116"/>
<evidence type="ECO:0000313" key="13">
    <source>
        <dbReference type="Proteomes" id="UP000243633"/>
    </source>
</evidence>
<dbReference type="GO" id="GO:0050136">
    <property type="term" value="F:NADH dehydrogenase (quinone) (non-electrogenic) activity"/>
    <property type="evidence" value="ECO:0007669"/>
    <property type="project" value="UniProtKB-UniRule"/>
</dbReference>
<dbReference type="HAMAP" id="MF_01456">
    <property type="entry name" value="NDH1_NuoK"/>
    <property type="match status" value="1"/>
</dbReference>
<organism evidence="12 13">
    <name type="scientific">Buchnera aphidicola subsp. Tuberolachnus salignus</name>
    <dbReference type="NCBI Taxonomy" id="98804"/>
    <lineage>
        <taxon>Bacteria</taxon>
        <taxon>Pseudomonadati</taxon>
        <taxon>Pseudomonadota</taxon>
        <taxon>Gammaproteobacteria</taxon>
        <taxon>Enterobacterales</taxon>
        <taxon>Erwiniaceae</taxon>
        <taxon>Buchnera</taxon>
    </lineage>
</organism>
<name>A0A160SVU5_BUCTT</name>
<dbReference type="InterPro" id="IPR039428">
    <property type="entry name" value="NUOK/Mnh_C1-like"/>
</dbReference>
<dbReference type="RefSeq" id="WP_075472439.1">
    <property type="nucleotide sequence ID" value="NZ_CP135003.1"/>
</dbReference>
<keyword evidence="12" id="KW-0560">Oxidoreductase</keyword>
<dbReference type="EMBL" id="LN890285">
    <property type="protein sequence ID" value="CUR53097.1"/>
    <property type="molecule type" value="Genomic_DNA"/>
</dbReference>
<evidence type="ECO:0000256" key="4">
    <source>
        <dbReference type="ARBA" id="ARBA00022475"/>
    </source>
</evidence>
<evidence type="ECO:0000256" key="8">
    <source>
        <dbReference type="ARBA" id="ARBA00022989"/>
    </source>
</evidence>
<dbReference type="PANTHER" id="PTHR11434:SF16">
    <property type="entry name" value="NADH-UBIQUINONE OXIDOREDUCTASE CHAIN 4L"/>
    <property type="match status" value="1"/>
</dbReference>
<dbReference type="NCBIfam" id="NF004319">
    <property type="entry name" value="PRK05715.1-1"/>
    <property type="match status" value="1"/>
</dbReference>
<dbReference type="Proteomes" id="UP000243633">
    <property type="component" value="Chromosome 1"/>
</dbReference>
<evidence type="ECO:0000256" key="3">
    <source>
        <dbReference type="ARBA" id="ARBA00022448"/>
    </source>
</evidence>
<keyword evidence="4 11" id="KW-1003">Cell membrane</keyword>
<evidence type="ECO:0000313" key="12">
    <source>
        <dbReference type="EMBL" id="CUR53097.1"/>
    </source>
</evidence>
<evidence type="ECO:0000256" key="10">
    <source>
        <dbReference type="ARBA" id="ARBA00023136"/>
    </source>
</evidence>
<dbReference type="GO" id="GO:0048038">
    <property type="term" value="F:quinone binding"/>
    <property type="evidence" value="ECO:0007669"/>
    <property type="project" value="UniProtKB-KW"/>
</dbReference>
<comment type="subcellular location">
    <subcellularLocation>
        <location evidence="11">Cell membrane</location>
        <topology evidence="11">Multi-pass membrane protein</topology>
    </subcellularLocation>
    <subcellularLocation>
        <location evidence="1">Membrane</location>
        <topology evidence="1">Multi-pass membrane protein</topology>
    </subcellularLocation>
</comment>
<dbReference type="Pfam" id="PF00420">
    <property type="entry name" value="Oxidored_q2"/>
    <property type="match status" value="1"/>
</dbReference>
<evidence type="ECO:0000256" key="2">
    <source>
        <dbReference type="ARBA" id="ARBA00010519"/>
    </source>
</evidence>
<dbReference type="Gene3D" id="1.10.287.3510">
    <property type="match status" value="1"/>
</dbReference>
<evidence type="ECO:0000256" key="6">
    <source>
        <dbReference type="ARBA" id="ARBA00022719"/>
    </source>
</evidence>
<keyword evidence="9 11" id="KW-0830">Ubiquinone</keyword>
<dbReference type="GO" id="GO:0042773">
    <property type="term" value="P:ATP synthesis coupled electron transport"/>
    <property type="evidence" value="ECO:0007669"/>
    <property type="project" value="InterPro"/>
</dbReference>
<keyword evidence="11" id="KW-0520">NAD</keyword>
<comment type="subunit">
    <text evidence="11">NDH-1 is composed of 13 different subunits. Subunits NuoA, H, J, K, L, M, N constitute the membrane sector of the complex.</text>
</comment>
<proteinExistence type="inferred from homology"/>
<keyword evidence="5 11" id="KW-0812">Transmembrane</keyword>
<accession>A0A160SVU5</accession>
<evidence type="ECO:0000256" key="7">
    <source>
        <dbReference type="ARBA" id="ARBA00022967"/>
    </source>
</evidence>
<gene>
    <name evidence="11 12" type="primary">nuoK</name>
    <name evidence="12" type="ORF">BTSPAZIEG_0116</name>
</gene>